<evidence type="ECO:0000313" key="2">
    <source>
        <dbReference type="Proteomes" id="UP000559653"/>
    </source>
</evidence>
<dbReference type="EMBL" id="JACEMZ010000011">
    <property type="protein sequence ID" value="MBA4452140.1"/>
    <property type="molecule type" value="Genomic_DNA"/>
</dbReference>
<gene>
    <name evidence="1" type="ORF">H2B03_03050</name>
</gene>
<comment type="caution">
    <text evidence="1">The sequence shown here is derived from an EMBL/GenBank/DDBJ whole genome shotgun (WGS) entry which is preliminary data.</text>
</comment>
<organism evidence="1 2">
    <name type="scientific">Candidatus Nitrosomaritimum aestuariumsis</name>
    <dbReference type="NCBI Taxonomy" id="3342354"/>
    <lineage>
        <taxon>Archaea</taxon>
        <taxon>Nitrososphaerota</taxon>
        <taxon>Nitrososphaeria</taxon>
        <taxon>Nitrosopumilales</taxon>
        <taxon>Nitrosopumilaceae</taxon>
        <taxon>Candidatus Nitrosomaritimum</taxon>
    </lineage>
</organism>
<reference evidence="1 2" key="1">
    <citation type="journal article" date="2020" name="Appl. Environ. Microbiol.">
        <title>Genomic Characteristics of a Novel Species of Ammonia-Oxidizing Archaea from the Jiulong River Estuary.</title>
        <authorList>
            <person name="Zou D."/>
            <person name="Wan R."/>
            <person name="Han L."/>
            <person name="Xu M.N."/>
            <person name="Liu Y."/>
            <person name="Liu H."/>
            <person name="Kao S.J."/>
            <person name="Li M."/>
        </authorList>
    </citation>
    <scope>NUCLEOTIDE SEQUENCE [LARGE SCALE GENOMIC DNA]</scope>
    <source>
        <strain evidence="1">W1bin1</strain>
    </source>
</reference>
<protein>
    <submittedName>
        <fullName evidence="1">Uncharacterized protein</fullName>
    </submittedName>
</protein>
<sequence>MDKVLEEKIQTIVLETFQDTEQEWISYFQHKAKQMNLDQKSFFIGMMYPKIVKNLEDSNIHIRIKSDSWGDHEIEKINLMLGSLYEKFV</sequence>
<proteinExistence type="predicted"/>
<evidence type="ECO:0000313" key="1">
    <source>
        <dbReference type="EMBL" id="MBA4452140.1"/>
    </source>
</evidence>
<dbReference type="Proteomes" id="UP000559653">
    <property type="component" value="Unassembled WGS sequence"/>
</dbReference>
<accession>A0AC60VXR7</accession>
<name>A0AC60VXR7_9ARCH</name>